<dbReference type="InterPro" id="IPR024078">
    <property type="entry name" value="LmbE-like_dom_sf"/>
</dbReference>
<accession>A0A6I6K190</accession>
<dbReference type="EMBL" id="CP046401">
    <property type="protein sequence ID" value="QGY47369.1"/>
    <property type="molecule type" value="Genomic_DNA"/>
</dbReference>
<feature type="signal peptide" evidence="1">
    <location>
        <begin position="1"/>
        <end position="20"/>
    </location>
</feature>
<protein>
    <submittedName>
        <fullName evidence="2">PIG-L family deacetylase</fullName>
    </submittedName>
</protein>
<dbReference type="InterPro" id="IPR003737">
    <property type="entry name" value="GlcNAc_PI_deacetylase-related"/>
</dbReference>
<dbReference type="RefSeq" id="WP_158871173.1">
    <property type="nucleotide sequence ID" value="NZ_CP046401.1"/>
</dbReference>
<dbReference type="AlphaFoldDB" id="A0A6I6K190"/>
<dbReference type="KEGG" id="mcos:GM418_27990"/>
<evidence type="ECO:0000313" key="3">
    <source>
        <dbReference type="Proteomes" id="UP000428260"/>
    </source>
</evidence>
<reference evidence="2 3" key="1">
    <citation type="submission" date="2019-11" db="EMBL/GenBank/DDBJ databases">
        <authorList>
            <person name="Zheng R.K."/>
            <person name="Sun C.M."/>
        </authorList>
    </citation>
    <scope>NUCLEOTIDE SEQUENCE [LARGE SCALE GENOMIC DNA]</scope>
    <source>
        <strain evidence="2 3">WC007</strain>
    </source>
</reference>
<dbReference type="Proteomes" id="UP000428260">
    <property type="component" value="Chromosome"/>
</dbReference>
<dbReference type="Pfam" id="PF02585">
    <property type="entry name" value="PIG-L"/>
    <property type="match status" value="1"/>
</dbReference>
<evidence type="ECO:0000313" key="2">
    <source>
        <dbReference type="EMBL" id="QGY47369.1"/>
    </source>
</evidence>
<dbReference type="SUPFAM" id="SSF102588">
    <property type="entry name" value="LmbE-like"/>
    <property type="match status" value="1"/>
</dbReference>
<dbReference type="GO" id="GO:0016811">
    <property type="term" value="F:hydrolase activity, acting on carbon-nitrogen (but not peptide) bonds, in linear amides"/>
    <property type="evidence" value="ECO:0007669"/>
    <property type="project" value="TreeGrafter"/>
</dbReference>
<proteinExistence type="predicted"/>
<evidence type="ECO:0000256" key="1">
    <source>
        <dbReference type="SAM" id="SignalP"/>
    </source>
</evidence>
<keyword evidence="3" id="KW-1185">Reference proteome</keyword>
<gene>
    <name evidence="2" type="ORF">GM418_27990</name>
</gene>
<dbReference type="Gene3D" id="3.40.50.10320">
    <property type="entry name" value="LmbE-like"/>
    <property type="match status" value="1"/>
</dbReference>
<dbReference type="PANTHER" id="PTHR12993">
    <property type="entry name" value="N-ACETYLGLUCOSAMINYL-PHOSPHATIDYLINOSITOL DE-N-ACETYLASE-RELATED"/>
    <property type="match status" value="1"/>
</dbReference>
<name>A0A6I6K190_9BACT</name>
<feature type="chain" id="PRO_5026137575" evidence="1">
    <location>
        <begin position="21"/>
        <end position="290"/>
    </location>
</feature>
<dbReference type="PANTHER" id="PTHR12993:SF30">
    <property type="entry name" value="N-ACETYL-ALPHA-D-GLUCOSAMINYL L-MALATE DEACETYLASE 1"/>
    <property type="match status" value="1"/>
</dbReference>
<sequence>MKKLFIHIFLLCMFSFYSFSGEKVNVVVIGAHPDDCDIDAGGTAIKFAKAGHNVLFISVTNGDAGHHEKGGGALAKIRRAEAKEAGKRFGVEYIVLDNHDGELMPTLPVRLNLIRLIREWNADVVIGPRPNDYHPDHRNTAILIQDAAYMVIVPNVAPDTPPLKKNPVFLYTEDNFQKPYPFEPDIVIDITEVFDQKIYAMSAHESQFFEWLPWTNGTLEQVPENKKDRLNWLAKWRNPHVKDNIRKGLVKWYGEDKSSSIKQAEAFEICEYGRRPSDNEIRELFPFFKD</sequence>
<keyword evidence="1" id="KW-0732">Signal</keyword>
<organism evidence="2 3">
    <name type="scientific">Maribellus comscasis</name>
    <dbReference type="NCBI Taxonomy" id="2681766"/>
    <lineage>
        <taxon>Bacteria</taxon>
        <taxon>Pseudomonadati</taxon>
        <taxon>Bacteroidota</taxon>
        <taxon>Bacteroidia</taxon>
        <taxon>Marinilabiliales</taxon>
        <taxon>Prolixibacteraceae</taxon>
        <taxon>Maribellus</taxon>
    </lineage>
</organism>